<evidence type="ECO:0000256" key="1">
    <source>
        <dbReference type="SAM" id="MobiDB-lite"/>
    </source>
</evidence>
<organism evidence="3 4">
    <name type="scientific">Actinoplanes auranticolor</name>
    <dbReference type="NCBI Taxonomy" id="47988"/>
    <lineage>
        <taxon>Bacteria</taxon>
        <taxon>Bacillati</taxon>
        <taxon>Actinomycetota</taxon>
        <taxon>Actinomycetes</taxon>
        <taxon>Micromonosporales</taxon>
        <taxon>Micromonosporaceae</taxon>
        <taxon>Actinoplanes</taxon>
    </lineage>
</organism>
<dbReference type="EMBL" id="BOQL01000037">
    <property type="protein sequence ID" value="GIM71527.1"/>
    <property type="molecule type" value="Genomic_DNA"/>
</dbReference>
<keyword evidence="2" id="KW-1133">Transmembrane helix</keyword>
<dbReference type="AlphaFoldDB" id="A0A919SFM5"/>
<feature type="region of interest" description="Disordered" evidence="1">
    <location>
        <begin position="1"/>
        <end position="32"/>
    </location>
</feature>
<gene>
    <name evidence="3" type="ORF">Aau02nite_46450</name>
</gene>
<keyword evidence="2" id="KW-0812">Transmembrane</keyword>
<proteinExistence type="predicted"/>
<keyword evidence="4" id="KW-1185">Reference proteome</keyword>
<dbReference type="Proteomes" id="UP000681340">
    <property type="component" value="Unassembled WGS sequence"/>
</dbReference>
<evidence type="ECO:0000313" key="4">
    <source>
        <dbReference type="Proteomes" id="UP000681340"/>
    </source>
</evidence>
<evidence type="ECO:0000256" key="2">
    <source>
        <dbReference type="SAM" id="Phobius"/>
    </source>
</evidence>
<evidence type="ECO:0000313" key="3">
    <source>
        <dbReference type="EMBL" id="GIM71527.1"/>
    </source>
</evidence>
<comment type="caution">
    <text evidence="3">The sequence shown here is derived from an EMBL/GenBank/DDBJ whole genome shotgun (WGS) entry which is preliminary data.</text>
</comment>
<accession>A0A919SFM5</accession>
<name>A0A919SFM5_9ACTN</name>
<keyword evidence="2" id="KW-0472">Membrane</keyword>
<sequence>MSLPGRPGTPSTTPTPHRVNPGSMPSTRTRTPLGRVFDTLWDGRPGPAADTRAGCLRLPITGEGGLGGRLAPASGCADHGGREVAMAYLIPPMEDETPPEFIAFVAARHDMLLGEAARLTGGERSAPELCMQVLTDLAGRWRWLTWISRLTRRDAAAQLLDRRLTARTRQWREDQIYPVEVQVLRDHDQSLHTVAVPSTATVQYERPPAPAHESVAQQLAALLPSTVRAGTGVIAEAEIAWVHAYRRYLWRRYCTVGGGMVFLIGGMVQFMSQFSATT</sequence>
<reference evidence="3" key="1">
    <citation type="submission" date="2021-03" db="EMBL/GenBank/DDBJ databases">
        <title>Whole genome shotgun sequence of Actinoplanes auranticolor NBRC 12245.</title>
        <authorList>
            <person name="Komaki H."/>
            <person name="Tamura T."/>
        </authorList>
    </citation>
    <scope>NUCLEOTIDE SEQUENCE</scope>
    <source>
        <strain evidence="3">NBRC 12245</strain>
    </source>
</reference>
<feature type="compositionally biased region" description="Low complexity" evidence="1">
    <location>
        <begin position="1"/>
        <end position="16"/>
    </location>
</feature>
<feature type="transmembrane region" description="Helical" evidence="2">
    <location>
        <begin position="253"/>
        <end position="272"/>
    </location>
</feature>
<protein>
    <submittedName>
        <fullName evidence="3">Uncharacterized protein</fullName>
    </submittedName>
</protein>